<organism evidence="8 9">
    <name type="scientific">Enterovibrio norvegicus DSM 15893</name>
    <dbReference type="NCBI Taxonomy" id="1121869"/>
    <lineage>
        <taxon>Bacteria</taxon>
        <taxon>Pseudomonadati</taxon>
        <taxon>Pseudomonadota</taxon>
        <taxon>Gammaproteobacteria</taxon>
        <taxon>Vibrionales</taxon>
        <taxon>Vibrionaceae</taxon>
        <taxon>Enterovibrio</taxon>
    </lineage>
</organism>
<feature type="transmembrane region" description="Helical" evidence="6">
    <location>
        <begin position="354"/>
        <end position="372"/>
    </location>
</feature>
<keyword evidence="3 6" id="KW-0812">Transmembrane</keyword>
<dbReference type="EMBL" id="FOWR01000006">
    <property type="protein sequence ID" value="SFP02394.1"/>
    <property type="molecule type" value="Genomic_DNA"/>
</dbReference>
<dbReference type="Pfam" id="PF12698">
    <property type="entry name" value="ABC2_membrane_3"/>
    <property type="match status" value="1"/>
</dbReference>
<feature type="transmembrane region" description="Helical" evidence="6">
    <location>
        <begin position="185"/>
        <end position="212"/>
    </location>
</feature>
<feature type="transmembrane region" description="Helical" evidence="6">
    <location>
        <begin position="21"/>
        <end position="42"/>
    </location>
</feature>
<feature type="transmembrane region" description="Helical" evidence="6">
    <location>
        <begin position="265"/>
        <end position="289"/>
    </location>
</feature>
<keyword evidence="5 6" id="KW-0472">Membrane</keyword>
<feature type="transmembrane region" description="Helical" evidence="6">
    <location>
        <begin position="233"/>
        <end position="253"/>
    </location>
</feature>
<evidence type="ECO:0000259" key="7">
    <source>
        <dbReference type="Pfam" id="PF12698"/>
    </source>
</evidence>
<evidence type="ECO:0000256" key="2">
    <source>
        <dbReference type="ARBA" id="ARBA00022475"/>
    </source>
</evidence>
<evidence type="ECO:0000256" key="1">
    <source>
        <dbReference type="ARBA" id="ARBA00004651"/>
    </source>
</evidence>
<proteinExistence type="predicted"/>
<dbReference type="AlphaFoldDB" id="A0A1I5LYD5"/>
<dbReference type="InterPro" id="IPR013525">
    <property type="entry name" value="ABC2_TM"/>
</dbReference>
<dbReference type="Proteomes" id="UP000182692">
    <property type="component" value="Unassembled WGS sequence"/>
</dbReference>
<dbReference type="OrthoDB" id="9803577at2"/>
<dbReference type="GeneID" id="35872326"/>
<dbReference type="GO" id="GO:0140359">
    <property type="term" value="F:ABC-type transporter activity"/>
    <property type="evidence" value="ECO:0007669"/>
    <property type="project" value="InterPro"/>
</dbReference>
<keyword evidence="4 6" id="KW-1133">Transmembrane helix</keyword>
<accession>A0A1I5LYD5</accession>
<dbReference type="PANTHER" id="PTHR30294:SF47">
    <property type="entry name" value="INNER MEMBRANE TRANSPORT PERMEASE YHHJ"/>
    <property type="match status" value="1"/>
</dbReference>
<feature type="transmembrane region" description="Helical" evidence="6">
    <location>
        <begin position="296"/>
        <end position="315"/>
    </location>
</feature>
<name>A0A1I5LYD5_9GAMM</name>
<dbReference type="PANTHER" id="PTHR30294">
    <property type="entry name" value="MEMBRANE COMPONENT OF ABC TRANSPORTER YHHJ-RELATED"/>
    <property type="match status" value="1"/>
</dbReference>
<evidence type="ECO:0000256" key="6">
    <source>
        <dbReference type="SAM" id="Phobius"/>
    </source>
</evidence>
<comment type="subcellular location">
    <subcellularLocation>
        <location evidence="1">Cell membrane</location>
        <topology evidence="1">Multi-pass membrane protein</topology>
    </subcellularLocation>
</comment>
<dbReference type="InterPro" id="IPR051449">
    <property type="entry name" value="ABC-2_transporter_component"/>
</dbReference>
<protein>
    <submittedName>
        <fullName evidence="8">ABC-2 type transport system permease protein</fullName>
    </submittedName>
</protein>
<dbReference type="STRING" id="1121869.SAMN03084138_01141"/>
<sequence>MKNTAFTSLLWQEWRLIASDRWLAALLGGLPLVMFLLVWAIFSSGTGRDLPIGVVDLDNSALSRSLVRYYDATPTLAIRTFDDVDNASASLNSAKTYATVVIPYDFEKATKRGENPNVTAFYNSQYILIGKLVNSALNQAQSTFSALVATQSEMLHGTTVATQAAGLSVPLRFQLVPLFNAGTNYAQFLVSAIVPALWQITLVASGMLSMALTDKRIGLETYFNGAVAKKLTVKVLGTALPLWLLGIGFATGMHWGLGWPMNGDWAILLTAQWLMVLAGLAVGTLLYVGSRDAVRAMSLVAGFTAPAFAFMGVSFPAGEMPFLAQCWRAMLPVSHYITLQIGQFNYGATLQQSMPALLALASFSLIWLLIGLKMKRLSTNTAHIQSVDASPSEVAS</sequence>
<dbReference type="GO" id="GO:0005886">
    <property type="term" value="C:plasma membrane"/>
    <property type="evidence" value="ECO:0007669"/>
    <property type="project" value="UniProtKB-SubCell"/>
</dbReference>
<feature type="domain" description="ABC-2 type transporter transmembrane" evidence="7">
    <location>
        <begin position="30"/>
        <end position="372"/>
    </location>
</feature>
<dbReference type="Gene3D" id="3.40.1710.10">
    <property type="entry name" value="abc type-2 transporter like domain"/>
    <property type="match status" value="1"/>
</dbReference>
<reference evidence="8 9" key="1">
    <citation type="submission" date="2016-10" db="EMBL/GenBank/DDBJ databases">
        <authorList>
            <person name="de Groot N.N."/>
        </authorList>
    </citation>
    <scope>NUCLEOTIDE SEQUENCE [LARGE SCALE GENOMIC DNA]</scope>
    <source>
        <strain evidence="8 9">DSM 15893</strain>
    </source>
</reference>
<evidence type="ECO:0000313" key="8">
    <source>
        <dbReference type="EMBL" id="SFP02394.1"/>
    </source>
</evidence>
<keyword evidence="2" id="KW-1003">Cell membrane</keyword>
<evidence type="ECO:0000256" key="5">
    <source>
        <dbReference type="ARBA" id="ARBA00023136"/>
    </source>
</evidence>
<dbReference type="RefSeq" id="WP_074925678.1">
    <property type="nucleotide sequence ID" value="NZ_FOWR01000006.1"/>
</dbReference>
<gene>
    <name evidence="8" type="ORF">SAMN03084138_01141</name>
</gene>
<evidence type="ECO:0000313" key="9">
    <source>
        <dbReference type="Proteomes" id="UP000182692"/>
    </source>
</evidence>
<evidence type="ECO:0000256" key="3">
    <source>
        <dbReference type="ARBA" id="ARBA00022692"/>
    </source>
</evidence>
<evidence type="ECO:0000256" key="4">
    <source>
        <dbReference type="ARBA" id="ARBA00022989"/>
    </source>
</evidence>